<dbReference type="InterPro" id="IPR001375">
    <property type="entry name" value="Peptidase_S9_cat"/>
</dbReference>
<evidence type="ECO:0000256" key="1">
    <source>
        <dbReference type="ARBA" id="ARBA00022729"/>
    </source>
</evidence>
<sequence>MDMRLIAAMSFVMLLAIASSAQAQGERINVQGVERTYLLVGQKKPARLPLILALHGNRGSGAQFARYAGWDELARQENILVALPDGLNRAWADGRPQAQFRGKPPPPGTDDVAFLAALVAHLVQQGYADPTRVYITGLSNGGAMTYRMLCERADLFAGAAPIITNLPDAVARACRPSRRVPLLVMNGTADRFAPFASQSGLTLGHEDALAFWRRHNGCGEIDARRTLPDRDPTDGSTVAVTSYACPANARVLSYVIAGGGHQFPSIAKAPVLENLLGPRNRDIEGSRTLWDFFRHP</sequence>
<feature type="signal peptide" evidence="2">
    <location>
        <begin position="1"/>
        <end position="23"/>
    </location>
</feature>
<dbReference type="InterPro" id="IPR050955">
    <property type="entry name" value="Plant_Biomass_Hydrol_Est"/>
</dbReference>
<evidence type="ECO:0000313" key="5">
    <source>
        <dbReference type="Proteomes" id="UP000192872"/>
    </source>
</evidence>
<dbReference type="PANTHER" id="PTHR43037">
    <property type="entry name" value="UNNAMED PRODUCT-RELATED"/>
    <property type="match status" value="1"/>
</dbReference>
<evidence type="ECO:0000259" key="3">
    <source>
        <dbReference type="Pfam" id="PF00326"/>
    </source>
</evidence>
<dbReference type="EMBL" id="LWDL01000010">
    <property type="protein sequence ID" value="OQW53181.1"/>
    <property type="molecule type" value="Genomic_DNA"/>
</dbReference>
<evidence type="ECO:0000313" key="4">
    <source>
        <dbReference type="EMBL" id="OQW53181.1"/>
    </source>
</evidence>
<organism evidence="4 5">
    <name type="scientific">Candidatus Raskinella chloraquaticus</name>
    <dbReference type="NCBI Taxonomy" id="1951219"/>
    <lineage>
        <taxon>Bacteria</taxon>
        <taxon>Pseudomonadati</taxon>
        <taxon>Pseudomonadota</taxon>
        <taxon>Alphaproteobacteria</taxon>
        <taxon>Hyphomicrobiales</taxon>
        <taxon>Phreatobacteraceae</taxon>
        <taxon>Candidatus Raskinella</taxon>
    </lineage>
</organism>
<evidence type="ECO:0000256" key="2">
    <source>
        <dbReference type="SAM" id="SignalP"/>
    </source>
</evidence>
<accession>A0A1W9I157</accession>
<dbReference type="GO" id="GO:0008236">
    <property type="term" value="F:serine-type peptidase activity"/>
    <property type="evidence" value="ECO:0007669"/>
    <property type="project" value="InterPro"/>
</dbReference>
<proteinExistence type="predicted"/>
<dbReference type="SUPFAM" id="SSF53474">
    <property type="entry name" value="alpha/beta-Hydrolases"/>
    <property type="match status" value="1"/>
</dbReference>
<dbReference type="PANTHER" id="PTHR43037:SF1">
    <property type="entry name" value="BLL1128 PROTEIN"/>
    <property type="match status" value="1"/>
</dbReference>
<feature type="chain" id="PRO_5013026705" description="Peptidase S9 prolyl oligopeptidase catalytic domain-containing protein" evidence="2">
    <location>
        <begin position="24"/>
        <end position="296"/>
    </location>
</feature>
<dbReference type="Proteomes" id="UP000192872">
    <property type="component" value="Unassembled WGS sequence"/>
</dbReference>
<feature type="domain" description="Peptidase S9 prolyl oligopeptidase catalytic" evidence="3">
    <location>
        <begin position="111"/>
        <end position="160"/>
    </location>
</feature>
<protein>
    <recommendedName>
        <fullName evidence="3">Peptidase S9 prolyl oligopeptidase catalytic domain-containing protein</fullName>
    </recommendedName>
</protein>
<gene>
    <name evidence="4" type="ORF">A4S15_05235</name>
</gene>
<keyword evidence="1 2" id="KW-0732">Signal</keyword>
<dbReference type="STRING" id="1827387.A4S15_05235"/>
<name>A0A1W9I157_9HYPH</name>
<dbReference type="Gene3D" id="3.40.50.1820">
    <property type="entry name" value="alpha/beta hydrolase"/>
    <property type="match status" value="1"/>
</dbReference>
<dbReference type="InterPro" id="IPR029058">
    <property type="entry name" value="AB_hydrolase_fold"/>
</dbReference>
<dbReference type="Pfam" id="PF00326">
    <property type="entry name" value="Peptidase_S9"/>
    <property type="match status" value="1"/>
</dbReference>
<dbReference type="AlphaFoldDB" id="A0A1W9I157"/>
<reference evidence="4 5" key="1">
    <citation type="journal article" date="2017" name="Water Res.">
        <title>Comammox in drinking water systems.</title>
        <authorList>
            <person name="Wang Y."/>
            <person name="Ma L."/>
            <person name="Mao Y."/>
            <person name="Jiang X."/>
            <person name="Xia Y."/>
            <person name="Yu K."/>
            <person name="Li B."/>
            <person name="Zhang T."/>
        </authorList>
    </citation>
    <scope>NUCLEOTIDE SEQUENCE [LARGE SCALE GENOMIC DNA]</scope>
    <source>
        <strain evidence="4">SG_bin8</strain>
    </source>
</reference>
<comment type="caution">
    <text evidence="4">The sequence shown here is derived from an EMBL/GenBank/DDBJ whole genome shotgun (WGS) entry which is preliminary data.</text>
</comment>
<dbReference type="GO" id="GO:0006508">
    <property type="term" value="P:proteolysis"/>
    <property type="evidence" value="ECO:0007669"/>
    <property type="project" value="InterPro"/>
</dbReference>